<gene>
    <name evidence="5" type="ORF">AMOR_05270</name>
</gene>
<dbReference type="InterPro" id="IPR036291">
    <property type="entry name" value="NAD(P)-bd_dom_sf"/>
</dbReference>
<comment type="similarity">
    <text evidence="1 3">Belongs to the short-chain dehydrogenases/reductases (SDR) family.</text>
</comment>
<accession>A0ABM7WPY3</accession>
<sequence length="252" mass="26507">MKARRIEGAVALVTGANRGIGRALTEALLARGVRKVYATARDPEALRALRDERLVSLRLDVTDVDQIRAAGDAASDVEFVFNNAGVVLARGIADSTVLDQARREMEVNYFGPLQLLHHLAPTLARNGGGAVVNIGSAAGLTNVPFFPTYSASKAALHSLTQAARILLGAQGTSVFGVYAGPVDTDMTRGLELPKTSPRDVAFAILDGIEAGQEDIFPDPYAVEFGRQFGASPKTSERQIAAMTAAMLSGSAA</sequence>
<organism evidence="5 6">
    <name type="scientific">Anaeromyxobacter oryzae</name>
    <dbReference type="NCBI Taxonomy" id="2918170"/>
    <lineage>
        <taxon>Bacteria</taxon>
        <taxon>Pseudomonadati</taxon>
        <taxon>Myxococcota</taxon>
        <taxon>Myxococcia</taxon>
        <taxon>Myxococcales</taxon>
        <taxon>Cystobacterineae</taxon>
        <taxon>Anaeromyxobacteraceae</taxon>
        <taxon>Anaeromyxobacter</taxon>
    </lineage>
</organism>
<evidence type="ECO:0000259" key="4">
    <source>
        <dbReference type="SMART" id="SM00822"/>
    </source>
</evidence>
<dbReference type="InterPro" id="IPR057326">
    <property type="entry name" value="KR_dom"/>
</dbReference>
<name>A0ABM7WPY3_9BACT</name>
<dbReference type="RefSeq" id="WP_248358152.1">
    <property type="nucleotide sequence ID" value="NZ_AP025591.1"/>
</dbReference>
<feature type="domain" description="Ketoreductase" evidence="4">
    <location>
        <begin position="9"/>
        <end position="181"/>
    </location>
</feature>
<evidence type="ECO:0000313" key="5">
    <source>
        <dbReference type="EMBL" id="BDG01531.1"/>
    </source>
</evidence>
<keyword evidence="6" id="KW-1185">Reference proteome</keyword>
<dbReference type="SUPFAM" id="SSF51735">
    <property type="entry name" value="NAD(P)-binding Rossmann-fold domains"/>
    <property type="match status" value="1"/>
</dbReference>
<evidence type="ECO:0000256" key="1">
    <source>
        <dbReference type="ARBA" id="ARBA00006484"/>
    </source>
</evidence>
<keyword evidence="2" id="KW-0560">Oxidoreductase</keyword>
<dbReference type="NCBIfam" id="NF006118">
    <property type="entry name" value="PRK08264.1-4"/>
    <property type="match status" value="1"/>
</dbReference>
<evidence type="ECO:0000313" key="6">
    <source>
        <dbReference type="Proteomes" id="UP001162891"/>
    </source>
</evidence>
<dbReference type="InterPro" id="IPR002347">
    <property type="entry name" value="SDR_fam"/>
</dbReference>
<dbReference type="InterPro" id="IPR020904">
    <property type="entry name" value="Sc_DH/Rdtase_CS"/>
</dbReference>
<evidence type="ECO:0000256" key="3">
    <source>
        <dbReference type="RuleBase" id="RU000363"/>
    </source>
</evidence>
<dbReference type="PRINTS" id="PR00081">
    <property type="entry name" value="GDHRDH"/>
</dbReference>
<dbReference type="PRINTS" id="PR00080">
    <property type="entry name" value="SDRFAMILY"/>
</dbReference>
<protein>
    <submittedName>
        <fullName evidence="5">Short-chain dehydrogenase</fullName>
    </submittedName>
</protein>
<evidence type="ECO:0000256" key="2">
    <source>
        <dbReference type="ARBA" id="ARBA00023002"/>
    </source>
</evidence>
<dbReference type="EMBL" id="AP025591">
    <property type="protein sequence ID" value="BDG01531.1"/>
    <property type="molecule type" value="Genomic_DNA"/>
</dbReference>
<dbReference type="SMART" id="SM00822">
    <property type="entry name" value="PKS_KR"/>
    <property type="match status" value="1"/>
</dbReference>
<dbReference type="PANTHER" id="PTHR44196">
    <property type="entry name" value="DEHYDROGENASE/REDUCTASE SDR FAMILY MEMBER 7B"/>
    <property type="match status" value="1"/>
</dbReference>
<dbReference type="Pfam" id="PF00106">
    <property type="entry name" value="adh_short"/>
    <property type="match status" value="1"/>
</dbReference>
<dbReference type="Proteomes" id="UP001162891">
    <property type="component" value="Chromosome"/>
</dbReference>
<dbReference type="Gene3D" id="3.40.50.720">
    <property type="entry name" value="NAD(P)-binding Rossmann-like Domain"/>
    <property type="match status" value="1"/>
</dbReference>
<dbReference type="PROSITE" id="PS00061">
    <property type="entry name" value="ADH_SHORT"/>
    <property type="match status" value="1"/>
</dbReference>
<reference evidence="6" key="1">
    <citation type="journal article" date="2022" name="Int. J. Syst. Evol. Microbiol.">
        <title>Anaeromyxobacter oryzae sp. nov., Anaeromyxobacter diazotrophicus sp. nov. and Anaeromyxobacter paludicola sp. nov., isolated from paddy soils.</title>
        <authorList>
            <person name="Itoh H."/>
            <person name="Xu Z."/>
            <person name="Mise K."/>
            <person name="Masuda Y."/>
            <person name="Ushijima N."/>
            <person name="Hayakawa C."/>
            <person name="Shiratori Y."/>
            <person name="Senoo K."/>
        </authorList>
    </citation>
    <scope>NUCLEOTIDE SEQUENCE [LARGE SCALE GENOMIC DNA]</scope>
    <source>
        <strain evidence="6">Red232</strain>
    </source>
</reference>
<proteinExistence type="inferred from homology"/>
<dbReference type="PANTHER" id="PTHR44196:SF1">
    <property type="entry name" value="DEHYDROGENASE_REDUCTASE SDR FAMILY MEMBER 7B"/>
    <property type="match status" value="1"/>
</dbReference>